<feature type="compositionally biased region" description="Basic and acidic residues" evidence="1">
    <location>
        <begin position="38"/>
        <end position="65"/>
    </location>
</feature>
<dbReference type="EMBL" id="OZ034836">
    <property type="protein sequence ID" value="CAL1677504.1"/>
    <property type="molecule type" value="Genomic_DNA"/>
</dbReference>
<proteinExistence type="predicted"/>
<feature type="region of interest" description="Disordered" evidence="1">
    <location>
        <begin position="1"/>
        <end position="138"/>
    </location>
</feature>
<dbReference type="Proteomes" id="UP001497644">
    <property type="component" value="Chromosome 13"/>
</dbReference>
<accession>A0AAV2NDH2</accession>
<dbReference type="AlphaFoldDB" id="A0AAV2NDH2"/>
<evidence type="ECO:0000313" key="3">
    <source>
        <dbReference type="Proteomes" id="UP001497644"/>
    </source>
</evidence>
<organism evidence="2 3">
    <name type="scientific">Lasius platythorax</name>
    <dbReference type="NCBI Taxonomy" id="488582"/>
    <lineage>
        <taxon>Eukaryota</taxon>
        <taxon>Metazoa</taxon>
        <taxon>Ecdysozoa</taxon>
        <taxon>Arthropoda</taxon>
        <taxon>Hexapoda</taxon>
        <taxon>Insecta</taxon>
        <taxon>Pterygota</taxon>
        <taxon>Neoptera</taxon>
        <taxon>Endopterygota</taxon>
        <taxon>Hymenoptera</taxon>
        <taxon>Apocrita</taxon>
        <taxon>Aculeata</taxon>
        <taxon>Formicoidea</taxon>
        <taxon>Formicidae</taxon>
        <taxon>Formicinae</taxon>
        <taxon>Lasius</taxon>
        <taxon>Lasius</taxon>
    </lineage>
</organism>
<sequence>MAGRGRSIPPPPSRGGPLCNGRHETPMPASNSPAAIHTKTEVNGADHRQREKVRRPLFDRGDRRLTRSPLTFPLASASTRPRPGGAGAAVTGPPALGRVLATPTSRARRRQGNPKPESRPRGKSAKLLNPTFPYMRET</sequence>
<protein>
    <submittedName>
        <fullName evidence="2">Uncharacterized protein</fullName>
    </submittedName>
</protein>
<gene>
    <name evidence="2" type="ORF">LPLAT_LOCUS3528</name>
</gene>
<keyword evidence="3" id="KW-1185">Reference proteome</keyword>
<name>A0AAV2NDH2_9HYME</name>
<evidence type="ECO:0000256" key="1">
    <source>
        <dbReference type="SAM" id="MobiDB-lite"/>
    </source>
</evidence>
<reference evidence="2" key="1">
    <citation type="submission" date="2024-04" db="EMBL/GenBank/DDBJ databases">
        <authorList>
            <consortium name="Molecular Ecology Group"/>
        </authorList>
    </citation>
    <scope>NUCLEOTIDE SEQUENCE</scope>
</reference>
<evidence type="ECO:0000313" key="2">
    <source>
        <dbReference type="EMBL" id="CAL1677504.1"/>
    </source>
</evidence>
<feature type="compositionally biased region" description="Low complexity" evidence="1">
    <location>
        <begin position="79"/>
        <end position="95"/>
    </location>
</feature>